<accession>A0A516PVF4</accession>
<dbReference type="InterPro" id="IPR027417">
    <property type="entry name" value="P-loop_NTPase"/>
</dbReference>
<name>A0A516PVF4_9ACTN</name>
<keyword evidence="2" id="KW-0325">Glycoprotein</keyword>
<dbReference type="Gene3D" id="3.40.50.300">
    <property type="entry name" value="P-loop containing nucleotide triphosphate hydrolases"/>
    <property type="match status" value="1"/>
</dbReference>
<organism evidence="5 6">
    <name type="scientific">Microlunatus elymi</name>
    <dbReference type="NCBI Taxonomy" id="2596828"/>
    <lineage>
        <taxon>Bacteria</taxon>
        <taxon>Bacillati</taxon>
        <taxon>Actinomycetota</taxon>
        <taxon>Actinomycetes</taxon>
        <taxon>Propionibacteriales</taxon>
        <taxon>Propionibacteriaceae</taxon>
        <taxon>Microlunatus</taxon>
    </lineage>
</organism>
<evidence type="ECO:0000256" key="1">
    <source>
        <dbReference type="ARBA" id="ARBA00022679"/>
    </source>
</evidence>
<keyword evidence="1 5" id="KW-0808">Transferase</keyword>
<dbReference type="InterPro" id="IPR037359">
    <property type="entry name" value="NST/OST"/>
</dbReference>
<gene>
    <name evidence="5" type="ORF">FOE78_03920</name>
</gene>
<dbReference type="PANTHER" id="PTHR10605:SF56">
    <property type="entry name" value="BIFUNCTIONAL HEPARAN SULFATE N-DEACETYLASE_N-SULFOTRANSFERASE"/>
    <property type="match status" value="1"/>
</dbReference>
<dbReference type="RefSeq" id="WP_143985156.1">
    <property type="nucleotide sequence ID" value="NZ_CP041692.1"/>
</dbReference>
<dbReference type="GO" id="GO:0008146">
    <property type="term" value="F:sulfotransferase activity"/>
    <property type="evidence" value="ECO:0007669"/>
    <property type="project" value="InterPro"/>
</dbReference>
<evidence type="ECO:0000256" key="3">
    <source>
        <dbReference type="SAM" id="MobiDB-lite"/>
    </source>
</evidence>
<evidence type="ECO:0000313" key="5">
    <source>
        <dbReference type="EMBL" id="QDP95174.1"/>
    </source>
</evidence>
<dbReference type="InterPro" id="IPR000863">
    <property type="entry name" value="Sulfotransferase_dom"/>
</dbReference>
<protein>
    <submittedName>
        <fullName evidence="5">Sulfotransferase domain-containing protein</fullName>
    </submittedName>
</protein>
<keyword evidence="6" id="KW-1185">Reference proteome</keyword>
<sequence length="300" mass="33974">MIKSVKTIGRRGVINAGRTAIRGFGMATATWRPDPDFLLIGAKRGGSTSFYFDLITHPQVALLFPRPDRLPKAAATKGIHYFDSNYYRSRRWYASHLPSARARQHQTRQAGGPVVTGEGSPYYLTHPAAAERVARDLASVKLLAVLRDPVLRTHSHWKERVREGQESLPFLDAVEQESSRVGNDAERLRQDPHFYSYPHEQQSYLEQSRYGAALERWFEHFPRSSFLLIKSEDYYADPGSSLNQAAEFLGIEPGRFGHGEPQNAAPGSPLDDDTRLQVEALLRDDAKRLRELTGLTWDWV</sequence>
<feature type="region of interest" description="Disordered" evidence="3">
    <location>
        <begin position="252"/>
        <end position="273"/>
    </location>
</feature>
<dbReference type="AlphaFoldDB" id="A0A516PVF4"/>
<dbReference type="Proteomes" id="UP000319263">
    <property type="component" value="Chromosome"/>
</dbReference>
<reference evidence="5 6" key="1">
    <citation type="submission" date="2019-07" db="EMBL/GenBank/DDBJ databases">
        <title>Microlunatus dokdonensis sp. nov. isolated from the rhizospheric soil of the wild plant Elymus tsukushiensis.</title>
        <authorList>
            <person name="Ghim S.-Y."/>
            <person name="Hwang Y.-J."/>
            <person name="Son J.-S."/>
            <person name="Shin J.-H."/>
        </authorList>
    </citation>
    <scope>NUCLEOTIDE SEQUENCE [LARGE SCALE GENOMIC DNA]</scope>
    <source>
        <strain evidence="5 6">KUDC0627</strain>
    </source>
</reference>
<dbReference type="SUPFAM" id="SSF52540">
    <property type="entry name" value="P-loop containing nucleoside triphosphate hydrolases"/>
    <property type="match status" value="1"/>
</dbReference>
<evidence type="ECO:0000259" key="4">
    <source>
        <dbReference type="Pfam" id="PF00685"/>
    </source>
</evidence>
<dbReference type="EMBL" id="CP041692">
    <property type="protein sequence ID" value="QDP95174.1"/>
    <property type="molecule type" value="Genomic_DNA"/>
</dbReference>
<dbReference type="PANTHER" id="PTHR10605">
    <property type="entry name" value="HEPARAN SULFATE SULFOTRANSFERASE"/>
    <property type="match status" value="1"/>
</dbReference>
<evidence type="ECO:0000256" key="2">
    <source>
        <dbReference type="ARBA" id="ARBA00023180"/>
    </source>
</evidence>
<proteinExistence type="predicted"/>
<dbReference type="KEGG" id="mik:FOE78_03920"/>
<dbReference type="Pfam" id="PF00685">
    <property type="entry name" value="Sulfotransfer_1"/>
    <property type="match status" value="1"/>
</dbReference>
<evidence type="ECO:0000313" key="6">
    <source>
        <dbReference type="Proteomes" id="UP000319263"/>
    </source>
</evidence>
<dbReference type="OrthoDB" id="4508169at2"/>
<feature type="domain" description="Sulfotransferase" evidence="4">
    <location>
        <begin position="35"/>
        <end position="252"/>
    </location>
</feature>